<evidence type="ECO:0000256" key="1">
    <source>
        <dbReference type="ARBA" id="ARBA00001946"/>
    </source>
</evidence>
<dbReference type="InterPro" id="IPR020845">
    <property type="entry name" value="AMP-binding_CS"/>
</dbReference>
<evidence type="ECO:0000256" key="3">
    <source>
        <dbReference type="ARBA" id="ARBA00034219"/>
    </source>
</evidence>
<dbReference type="Pfam" id="PF00501">
    <property type="entry name" value="AMP-binding"/>
    <property type="match status" value="1"/>
</dbReference>
<dbReference type="GO" id="GO:0009698">
    <property type="term" value="P:phenylpropanoid metabolic process"/>
    <property type="evidence" value="ECO:0007669"/>
    <property type="project" value="UniProtKB-ARBA"/>
</dbReference>
<dbReference type="EC" id="6.2.1.12" evidence="2"/>
<reference evidence="7" key="1">
    <citation type="submission" date="2014-09" db="EMBL/GenBank/DDBJ databases">
        <authorList>
            <person name="Magalhaes I.L.F."/>
            <person name="Oliveira U."/>
            <person name="Santos F.R."/>
            <person name="Vidigal T.H.D.A."/>
            <person name="Brescovit A.D."/>
            <person name="Santos A.J."/>
        </authorList>
    </citation>
    <scope>NUCLEOTIDE SEQUENCE</scope>
    <source>
        <tissue evidence="7">Shoot tissue taken approximately 20 cm above the soil surface</tissue>
    </source>
</reference>
<evidence type="ECO:0000313" key="7">
    <source>
        <dbReference type="EMBL" id="JAD70066.1"/>
    </source>
</evidence>
<organism evidence="7">
    <name type="scientific">Arundo donax</name>
    <name type="common">Giant reed</name>
    <name type="synonym">Donax arundinaceus</name>
    <dbReference type="NCBI Taxonomy" id="35708"/>
    <lineage>
        <taxon>Eukaryota</taxon>
        <taxon>Viridiplantae</taxon>
        <taxon>Streptophyta</taxon>
        <taxon>Embryophyta</taxon>
        <taxon>Tracheophyta</taxon>
        <taxon>Spermatophyta</taxon>
        <taxon>Magnoliopsida</taxon>
        <taxon>Liliopsida</taxon>
        <taxon>Poales</taxon>
        <taxon>Poaceae</taxon>
        <taxon>PACMAD clade</taxon>
        <taxon>Arundinoideae</taxon>
        <taxon>Arundineae</taxon>
        <taxon>Arundo</taxon>
    </lineage>
</organism>
<evidence type="ECO:0000256" key="4">
    <source>
        <dbReference type="ARBA" id="ARBA00034223"/>
    </source>
</evidence>
<comment type="catalytic activity">
    <reaction evidence="3">
        <text>(E)-4-coumarate + ATP + H(+) = (E)-4-coumaroyl-AMP + diphosphate</text>
        <dbReference type="Rhea" id="RHEA:72419"/>
        <dbReference type="ChEBI" id="CHEBI:12876"/>
        <dbReference type="ChEBI" id="CHEBI:15378"/>
        <dbReference type="ChEBI" id="CHEBI:30616"/>
        <dbReference type="ChEBI" id="CHEBI:33019"/>
        <dbReference type="ChEBI" id="CHEBI:192348"/>
    </reaction>
    <physiologicalReaction direction="left-to-right" evidence="3">
        <dbReference type="Rhea" id="RHEA:72420"/>
    </physiologicalReaction>
</comment>
<dbReference type="AlphaFoldDB" id="A0A0A9C3E2"/>
<evidence type="ECO:0000259" key="6">
    <source>
        <dbReference type="Pfam" id="PF00501"/>
    </source>
</evidence>
<protein>
    <recommendedName>
        <fullName evidence="2">4-coumarate--CoA ligase</fullName>
        <ecNumber evidence="2">6.2.1.12</ecNumber>
    </recommendedName>
</protein>
<comment type="catalytic activity">
    <reaction evidence="4">
        <text>(E)-4-coumaroyl-AMP + CoA = (E)-4-coumaroyl-CoA + AMP + H(+)</text>
        <dbReference type="Rhea" id="RHEA:72423"/>
        <dbReference type="ChEBI" id="CHEBI:15378"/>
        <dbReference type="ChEBI" id="CHEBI:57287"/>
        <dbReference type="ChEBI" id="CHEBI:85008"/>
        <dbReference type="ChEBI" id="CHEBI:192348"/>
        <dbReference type="ChEBI" id="CHEBI:456215"/>
    </reaction>
    <physiologicalReaction direction="left-to-right" evidence="4">
        <dbReference type="Rhea" id="RHEA:72424"/>
    </physiologicalReaction>
</comment>
<evidence type="ECO:0000256" key="5">
    <source>
        <dbReference type="ARBA" id="ARBA00034252"/>
    </source>
</evidence>
<comment type="catalytic activity">
    <reaction evidence="5">
        <text>(E)-4-coumarate + ATP + CoA = (E)-4-coumaroyl-CoA + AMP + diphosphate</text>
        <dbReference type="Rhea" id="RHEA:19641"/>
        <dbReference type="ChEBI" id="CHEBI:12876"/>
        <dbReference type="ChEBI" id="CHEBI:30616"/>
        <dbReference type="ChEBI" id="CHEBI:33019"/>
        <dbReference type="ChEBI" id="CHEBI:57287"/>
        <dbReference type="ChEBI" id="CHEBI:85008"/>
        <dbReference type="ChEBI" id="CHEBI:456215"/>
        <dbReference type="EC" id="6.2.1.12"/>
    </reaction>
    <physiologicalReaction direction="left-to-right" evidence="5">
        <dbReference type="Rhea" id="RHEA:19642"/>
    </physiologicalReaction>
</comment>
<evidence type="ECO:0000256" key="2">
    <source>
        <dbReference type="ARBA" id="ARBA00012959"/>
    </source>
</evidence>
<dbReference type="GO" id="GO:0106290">
    <property type="term" value="F:trans-cinnamate-CoA ligase activity"/>
    <property type="evidence" value="ECO:0007669"/>
    <property type="project" value="UniProtKB-ARBA"/>
</dbReference>
<dbReference type="Gene3D" id="3.40.50.12780">
    <property type="entry name" value="N-terminal domain of ligase-like"/>
    <property type="match status" value="1"/>
</dbReference>
<comment type="cofactor">
    <cofactor evidence="1">
        <name>Mg(2+)</name>
        <dbReference type="ChEBI" id="CHEBI:18420"/>
    </cofactor>
</comment>
<reference evidence="7" key="2">
    <citation type="journal article" date="2015" name="Data Brief">
        <title>Shoot transcriptome of the giant reed, Arundo donax.</title>
        <authorList>
            <person name="Barrero R.A."/>
            <person name="Guerrero F.D."/>
            <person name="Moolhuijzen P."/>
            <person name="Goolsby J.A."/>
            <person name="Tidwell J."/>
            <person name="Bellgard S.E."/>
            <person name="Bellgard M.I."/>
        </authorList>
    </citation>
    <scope>NUCLEOTIDE SEQUENCE</scope>
    <source>
        <tissue evidence="7">Shoot tissue taken approximately 20 cm above the soil surface</tissue>
    </source>
</reference>
<sequence>MLWNDFLSRAAGRSSIYPPVYQTADALTNILFSSGTTGEPKAIPWTQLSPIRCAADTWAHMDVRPQDVGCWPTNLGWVMGPIILYSCFLNGATLALYQGSPLGRGFCKFVQVCLA</sequence>
<dbReference type="SUPFAM" id="SSF56801">
    <property type="entry name" value="Acetyl-CoA synthetase-like"/>
    <property type="match status" value="1"/>
</dbReference>
<dbReference type="PANTHER" id="PTHR44378:SF1">
    <property type="entry name" value="ACYL-ACTIVATING ENZYME 18, PEROXISOMAL-RELATED"/>
    <property type="match status" value="1"/>
</dbReference>
<dbReference type="EMBL" id="GBRH01227829">
    <property type="protein sequence ID" value="JAD70066.1"/>
    <property type="molecule type" value="Transcribed_RNA"/>
</dbReference>
<dbReference type="InterPro" id="IPR000873">
    <property type="entry name" value="AMP-dep_synth/lig_dom"/>
</dbReference>
<feature type="domain" description="AMP-dependent synthetase/ligase" evidence="6">
    <location>
        <begin position="18"/>
        <end position="102"/>
    </location>
</feature>
<dbReference type="InterPro" id="IPR042099">
    <property type="entry name" value="ANL_N_sf"/>
</dbReference>
<accession>A0A0A9C3E2</accession>
<dbReference type="PANTHER" id="PTHR44378">
    <property type="entry name" value="ACYL-ACTIVATING ENZYME 17, PEROXISOMAL-RELATED"/>
    <property type="match status" value="1"/>
</dbReference>
<proteinExistence type="predicted"/>
<dbReference type="PROSITE" id="PS00455">
    <property type="entry name" value="AMP_BINDING"/>
    <property type="match status" value="1"/>
</dbReference>
<name>A0A0A9C3E2_ARUDO</name>
<dbReference type="GO" id="GO:0016207">
    <property type="term" value="F:4-coumarate-CoA ligase activity"/>
    <property type="evidence" value="ECO:0007669"/>
    <property type="project" value="UniProtKB-EC"/>
</dbReference>